<dbReference type="SUPFAM" id="SSF50494">
    <property type="entry name" value="Trypsin-like serine proteases"/>
    <property type="match status" value="1"/>
</dbReference>
<dbReference type="PROSITE" id="PS50106">
    <property type="entry name" value="PDZ"/>
    <property type="match status" value="1"/>
</dbReference>
<dbReference type="EMBL" id="JARULN010000020">
    <property type="protein sequence ID" value="MDG5755181.1"/>
    <property type="molecule type" value="Genomic_DNA"/>
</dbReference>
<dbReference type="Pfam" id="PF13180">
    <property type="entry name" value="PDZ_2"/>
    <property type="match status" value="1"/>
</dbReference>
<evidence type="ECO:0000313" key="8">
    <source>
        <dbReference type="Proteomes" id="UP001218246"/>
    </source>
</evidence>
<feature type="domain" description="PDZ" evidence="6">
    <location>
        <begin position="282"/>
        <end position="382"/>
    </location>
</feature>
<comment type="caution">
    <text evidence="7">The sequence shown here is derived from an EMBL/GenBank/DDBJ whole genome shotgun (WGS) entry which is preliminary data.</text>
</comment>
<protein>
    <submittedName>
        <fullName evidence="7">S1C family serine protease</fullName>
        <ecNumber evidence="7">3.4.21.-</ecNumber>
    </submittedName>
</protein>
<evidence type="ECO:0000256" key="3">
    <source>
        <dbReference type="ARBA" id="ARBA00022801"/>
    </source>
</evidence>
<dbReference type="GO" id="GO:0006508">
    <property type="term" value="P:proteolysis"/>
    <property type="evidence" value="ECO:0007669"/>
    <property type="project" value="UniProtKB-KW"/>
</dbReference>
<evidence type="ECO:0000259" key="6">
    <source>
        <dbReference type="PROSITE" id="PS50106"/>
    </source>
</evidence>
<proteinExistence type="inferred from homology"/>
<accession>A0ABT6H9Z1</accession>
<keyword evidence="2 7" id="KW-0645">Protease</keyword>
<dbReference type="GO" id="GO:0008233">
    <property type="term" value="F:peptidase activity"/>
    <property type="evidence" value="ECO:0007669"/>
    <property type="project" value="UniProtKB-KW"/>
</dbReference>
<name>A0ABT6H9Z1_9BACI</name>
<dbReference type="EC" id="3.4.21.-" evidence="7"/>
<dbReference type="InterPro" id="IPR043504">
    <property type="entry name" value="Peptidase_S1_PA_chymotrypsin"/>
</dbReference>
<gene>
    <name evidence="7" type="ORF">P6P90_14645</name>
</gene>
<keyword evidence="5" id="KW-0472">Membrane</keyword>
<sequence length="396" mass="42949">MGDIVMDFNRRNDKDGNKKIIFSGLAGALVGATLLAFAIPTFHKFGLIQEGDAEARQTRHYVAQAKDESASDVRFDFVSAVDKASDAVVGVINIQQDSFSESDAEAGTGSGVIYKKGNGKAHIVTNYHVIEGANRIEVSLSNGKKVSAELLGGDKVMDLAVLQIDEKFAEKVIEIGDSNTVKRGEPVIAIGNPLGLEFSGTVTQGIISANERIVPVDLNNDQHYDWQVEVLQTDAAINPGNSGGALVNIDGKLIGINTMKIAAKEVEGIGLAIPIARALPIVAELEKNGKISRPYLGVELRSLNEIPSYYFEKTLRLPRNVVEGVCILDVRSPSPAAQAGLREYDVITEIDGKRVRNIIEFRTLLYGKKVNDKMKLVFYRGTKKETTTVTLSGENY</sequence>
<dbReference type="InterPro" id="IPR001940">
    <property type="entry name" value="Peptidase_S1C"/>
</dbReference>
<evidence type="ECO:0000256" key="4">
    <source>
        <dbReference type="ARBA" id="ARBA00022825"/>
    </source>
</evidence>
<keyword evidence="5" id="KW-1133">Transmembrane helix</keyword>
<dbReference type="Gene3D" id="2.30.42.10">
    <property type="match status" value="1"/>
</dbReference>
<dbReference type="PANTHER" id="PTHR22939:SF129">
    <property type="entry name" value="SERINE PROTEASE HTRA2, MITOCHONDRIAL"/>
    <property type="match status" value="1"/>
</dbReference>
<keyword evidence="4" id="KW-0720">Serine protease</keyword>
<reference evidence="7 8" key="1">
    <citation type="submission" date="2023-04" db="EMBL/GenBank/DDBJ databases">
        <title>Ectobacillus antri isolated from activated sludge.</title>
        <authorList>
            <person name="Yan P."/>
            <person name="Liu X."/>
        </authorList>
    </citation>
    <scope>NUCLEOTIDE SEQUENCE [LARGE SCALE GENOMIC DNA]</scope>
    <source>
        <strain evidence="7 8">C18H</strain>
    </source>
</reference>
<dbReference type="SUPFAM" id="SSF50156">
    <property type="entry name" value="PDZ domain-like"/>
    <property type="match status" value="1"/>
</dbReference>
<dbReference type="InterPro" id="IPR009003">
    <property type="entry name" value="Peptidase_S1_PA"/>
</dbReference>
<dbReference type="PRINTS" id="PR00834">
    <property type="entry name" value="PROTEASES2C"/>
</dbReference>
<dbReference type="InterPro" id="IPR001478">
    <property type="entry name" value="PDZ"/>
</dbReference>
<evidence type="ECO:0000256" key="1">
    <source>
        <dbReference type="ARBA" id="ARBA00010541"/>
    </source>
</evidence>
<evidence type="ECO:0000313" key="7">
    <source>
        <dbReference type="EMBL" id="MDG5755181.1"/>
    </source>
</evidence>
<dbReference type="Pfam" id="PF13365">
    <property type="entry name" value="Trypsin_2"/>
    <property type="match status" value="1"/>
</dbReference>
<dbReference type="Gene3D" id="2.40.10.10">
    <property type="entry name" value="Trypsin-like serine proteases"/>
    <property type="match status" value="2"/>
</dbReference>
<evidence type="ECO:0000256" key="5">
    <source>
        <dbReference type="SAM" id="Phobius"/>
    </source>
</evidence>
<comment type="similarity">
    <text evidence="1">Belongs to the peptidase S1C family.</text>
</comment>
<organism evidence="7 8">
    <name type="scientific">Ectobacillus antri</name>
    <dbReference type="NCBI Taxonomy" id="2486280"/>
    <lineage>
        <taxon>Bacteria</taxon>
        <taxon>Bacillati</taxon>
        <taxon>Bacillota</taxon>
        <taxon>Bacilli</taxon>
        <taxon>Bacillales</taxon>
        <taxon>Bacillaceae</taxon>
        <taxon>Ectobacillus</taxon>
    </lineage>
</organism>
<keyword evidence="5" id="KW-0812">Transmembrane</keyword>
<keyword evidence="8" id="KW-1185">Reference proteome</keyword>
<dbReference type="Proteomes" id="UP001218246">
    <property type="component" value="Unassembled WGS sequence"/>
</dbReference>
<evidence type="ECO:0000256" key="2">
    <source>
        <dbReference type="ARBA" id="ARBA00022670"/>
    </source>
</evidence>
<dbReference type="InterPro" id="IPR036034">
    <property type="entry name" value="PDZ_sf"/>
</dbReference>
<feature type="transmembrane region" description="Helical" evidence="5">
    <location>
        <begin position="20"/>
        <end position="39"/>
    </location>
</feature>
<dbReference type="PANTHER" id="PTHR22939">
    <property type="entry name" value="SERINE PROTEASE FAMILY S1C HTRA-RELATED"/>
    <property type="match status" value="1"/>
</dbReference>
<keyword evidence="3 7" id="KW-0378">Hydrolase</keyword>
<dbReference type="SMART" id="SM00228">
    <property type="entry name" value="PDZ"/>
    <property type="match status" value="1"/>
</dbReference>